<evidence type="ECO:0000313" key="4">
    <source>
        <dbReference type="EMBL" id="SEK21122.1"/>
    </source>
</evidence>
<evidence type="ECO:0000256" key="3">
    <source>
        <dbReference type="PROSITE-ProRule" id="PRU00023"/>
    </source>
</evidence>
<keyword evidence="5" id="KW-1185">Reference proteome</keyword>
<reference evidence="5" key="1">
    <citation type="submission" date="2016-10" db="EMBL/GenBank/DDBJ databases">
        <authorList>
            <person name="Varghese N."/>
            <person name="Submissions S."/>
        </authorList>
    </citation>
    <scope>NUCLEOTIDE SEQUENCE [LARGE SCALE GENOMIC DNA]</scope>
    <source>
        <strain evidence="5">DSM 16471</strain>
    </source>
</reference>
<evidence type="ECO:0000256" key="2">
    <source>
        <dbReference type="ARBA" id="ARBA00023043"/>
    </source>
</evidence>
<dbReference type="RefSeq" id="WP_245737101.1">
    <property type="nucleotide sequence ID" value="NZ_FNZN01000001.1"/>
</dbReference>
<proteinExistence type="predicted"/>
<feature type="repeat" description="ANK" evidence="3">
    <location>
        <begin position="100"/>
        <end position="132"/>
    </location>
</feature>
<organism evidence="4 5">
    <name type="scientific">Maribacter orientalis</name>
    <dbReference type="NCBI Taxonomy" id="228957"/>
    <lineage>
        <taxon>Bacteria</taxon>
        <taxon>Pseudomonadati</taxon>
        <taxon>Bacteroidota</taxon>
        <taxon>Flavobacteriia</taxon>
        <taxon>Flavobacteriales</taxon>
        <taxon>Flavobacteriaceae</taxon>
        <taxon>Maribacter</taxon>
    </lineage>
</organism>
<dbReference type="PROSITE" id="PS50088">
    <property type="entry name" value="ANK_REPEAT"/>
    <property type="match status" value="2"/>
</dbReference>
<dbReference type="SUPFAM" id="SSF48403">
    <property type="entry name" value="Ankyrin repeat"/>
    <property type="match status" value="1"/>
</dbReference>
<dbReference type="Pfam" id="PF12796">
    <property type="entry name" value="Ank_2"/>
    <property type="match status" value="1"/>
</dbReference>
<evidence type="ECO:0000256" key="1">
    <source>
        <dbReference type="ARBA" id="ARBA00022737"/>
    </source>
</evidence>
<dbReference type="EMBL" id="FNZN01000001">
    <property type="protein sequence ID" value="SEK21122.1"/>
    <property type="molecule type" value="Genomic_DNA"/>
</dbReference>
<name>A0A1H7F9R1_9FLAO</name>
<dbReference type="PROSITE" id="PS50297">
    <property type="entry name" value="ANK_REP_REGION"/>
    <property type="match status" value="2"/>
</dbReference>
<gene>
    <name evidence="4" type="ORF">SAMN04488008_10159</name>
</gene>
<dbReference type="Gene3D" id="1.25.40.20">
    <property type="entry name" value="Ankyrin repeat-containing domain"/>
    <property type="match status" value="1"/>
</dbReference>
<dbReference type="AlphaFoldDB" id="A0A1H7F9R1"/>
<dbReference type="PANTHER" id="PTHR24171">
    <property type="entry name" value="ANKYRIN REPEAT DOMAIN-CONTAINING PROTEIN 39-RELATED"/>
    <property type="match status" value="1"/>
</dbReference>
<dbReference type="Proteomes" id="UP000198990">
    <property type="component" value="Unassembled WGS sequence"/>
</dbReference>
<dbReference type="STRING" id="228957.SAMN04488008_10159"/>
<accession>A0A1H7F9R1</accession>
<dbReference type="SMART" id="SM00248">
    <property type="entry name" value="ANK"/>
    <property type="match status" value="2"/>
</dbReference>
<keyword evidence="2 3" id="KW-0040">ANK repeat</keyword>
<dbReference type="InterPro" id="IPR002110">
    <property type="entry name" value="Ankyrin_rpt"/>
</dbReference>
<dbReference type="InterPro" id="IPR036770">
    <property type="entry name" value="Ankyrin_rpt-contain_sf"/>
</dbReference>
<feature type="repeat" description="ANK" evidence="3">
    <location>
        <begin position="133"/>
        <end position="165"/>
    </location>
</feature>
<keyword evidence="1" id="KW-0677">Repeat</keyword>
<evidence type="ECO:0000313" key="5">
    <source>
        <dbReference type="Proteomes" id="UP000198990"/>
    </source>
</evidence>
<sequence>MKSKMHEHLLKLNNKAVSKKLKISSLKNLAYISFGLFLLTASCAQSGNKSKNQADTKVEAKTIIETPQMNIQTAILSDNLEAVEQHVKAGTDLNKKDAMSGATPLITAASFGKNKIAQILIDAGADLRSKNNDGATALHTAAFFGRIEIVQMLLDANADKSLKNNFGATARTTVMGPFDEIKPIYEMLQQQLGPLGLQIDLMEIEKTRPVIAMMLQ</sequence>
<protein>
    <submittedName>
        <fullName evidence="4">Ankyrin repeat</fullName>
    </submittedName>
</protein>